<dbReference type="Proteomes" id="UP000663854">
    <property type="component" value="Unassembled WGS sequence"/>
</dbReference>
<proteinExistence type="predicted"/>
<keyword evidence="3" id="KW-1185">Reference proteome</keyword>
<organism evidence="2 3">
    <name type="scientific">Rotaria sordida</name>
    <dbReference type="NCBI Taxonomy" id="392033"/>
    <lineage>
        <taxon>Eukaryota</taxon>
        <taxon>Metazoa</taxon>
        <taxon>Spiralia</taxon>
        <taxon>Gnathifera</taxon>
        <taxon>Rotifera</taxon>
        <taxon>Eurotatoria</taxon>
        <taxon>Bdelloidea</taxon>
        <taxon>Philodinida</taxon>
        <taxon>Philodinidae</taxon>
        <taxon>Rotaria</taxon>
    </lineage>
</organism>
<reference evidence="2" key="1">
    <citation type="submission" date="2021-02" db="EMBL/GenBank/DDBJ databases">
        <authorList>
            <person name="Nowell W R."/>
        </authorList>
    </citation>
    <scope>NUCLEOTIDE SEQUENCE</scope>
</reference>
<protein>
    <submittedName>
        <fullName evidence="2">Uncharacterized protein</fullName>
    </submittedName>
</protein>
<sequence length="11" mass="1257">MITHKTQGQTL</sequence>
<feature type="non-terminal residue" evidence="2">
    <location>
        <position position="11"/>
    </location>
</feature>
<dbReference type="EMBL" id="CAJNOH010016272">
    <property type="protein sequence ID" value="CAF1569794.1"/>
    <property type="molecule type" value="Genomic_DNA"/>
</dbReference>
<dbReference type="Proteomes" id="UP000663870">
    <property type="component" value="Unassembled WGS sequence"/>
</dbReference>
<comment type="caution">
    <text evidence="2">The sequence shown here is derived from an EMBL/GenBank/DDBJ whole genome shotgun (WGS) entry which is preliminary data.</text>
</comment>
<evidence type="ECO:0000313" key="2">
    <source>
        <dbReference type="EMBL" id="CAF1680916.1"/>
    </source>
</evidence>
<evidence type="ECO:0000313" key="3">
    <source>
        <dbReference type="Proteomes" id="UP000663870"/>
    </source>
</evidence>
<evidence type="ECO:0000313" key="1">
    <source>
        <dbReference type="EMBL" id="CAF1569794.1"/>
    </source>
</evidence>
<name>A0A816H1L4_9BILA</name>
<gene>
    <name evidence="2" type="ORF">JXQ802_LOCUS59144</name>
    <name evidence="1" type="ORF">PYM288_LOCUS42490</name>
</gene>
<accession>A0A816H1L4</accession>
<dbReference type="EMBL" id="CAJNOL010018217">
    <property type="protein sequence ID" value="CAF1680916.1"/>
    <property type="molecule type" value="Genomic_DNA"/>
</dbReference>